<organism evidence="1 2">
    <name type="scientific">Kribbella antiqua</name>
    <dbReference type="NCBI Taxonomy" id="2512217"/>
    <lineage>
        <taxon>Bacteria</taxon>
        <taxon>Bacillati</taxon>
        <taxon>Actinomycetota</taxon>
        <taxon>Actinomycetes</taxon>
        <taxon>Propionibacteriales</taxon>
        <taxon>Kribbellaceae</taxon>
        <taxon>Kribbella</taxon>
    </lineage>
</organism>
<comment type="caution">
    <text evidence="1">The sequence shown here is derived from an EMBL/GenBank/DDBJ whole genome shotgun (WGS) entry which is preliminary data.</text>
</comment>
<accession>A0A4R2IAS3</accession>
<evidence type="ECO:0000313" key="1">
    <source>
        <dbReference type="EMBL" id="TCO41581.1"/>
    </source>
</evidence>
<proteinExistence type="predicted"/>
<dbReference type="EMBL" id="SLWR01000015">
    <property type="protein sequence ID" value="TCO41581.1"/>
    <property type="molecule type" value="Genomic_DNA"/>
</dbReference>
<keyword evidence="2" id="KW-1185">Reference proteome</keyword>
<gene>
    <name evidence="1" type="ORF">EV646_115122</name>
</gene>
<reference evidence="1 2" key="1">
    <citation type="journal article" date="2015" name="Stand. Genomic Sci.">
        <title>Genomic Encyclopedia of Bacterial and Archaeal Type Strains, Phase III: the genomes of soil and plant-associated and newly described type strains.</title>
        <authorList>
            <person name="Whitman W.B."/>
            <person name="Woyke T."/>
            <person name="Klenk H.P."/>
            <person name="Zhou Y."/>
            <person name="Lilburn T.G."/>
            <person name="Beck B.J."/>
            <person name="De Vos P."/>
            <person name="Vandamme P."/>
            <person name="Eisen J.A."/>
            <person name="Garrity G."/>
            <person name="Hugenholtz P."/>
            <person name="Kyrpides N.C."/>
        </authorList>
    </citation>
    <scope>NUCLEOTIDE SEQUENCE [LARGE SCALE GENOMIC DNA]</scope>
    <source>
        <strain evidence="1 2">VKM Ac-2541</strain>
    </source>
</reference>
<protein>
    <submittedName>
        <fullName evidence="1">Uncharacterized protein</fullName>
    </submittedName>
</protein>
<sequence>MAWGEVVVERGQMPARVSNPRDTEAALTWQLERLGSTAWQDWTLKFQRMAFGYARDSGWHDAADAVRWLDHHALLCEGAAPRGALVWYQAADRIRVACSLGSGQVVGPLPHGPVEIATLATLSTDWIWSEPHFPFGN</sequence>
<name>A0A4R2IAS3_9ACTN</name>
<dbReference type="AlphaFoldDB" id="A0A4R2IAS3"/>
<dbReference type="Proteomes" id="UP000295573">
    <property type="component" value="Unassembled WGS sequence"/>
</dbReference>
<evidence type="ECO:0000313" key="2">
    <source>
        <dbReference type="Proteomes" id="UP000295573"/>
    </source>
</evidence>